<keyword evidence="4" id="KW-0547">Nucleotide-binding</keyword>
<keyword evidence="1" id="KW-0808">Transferase</keyword>
<dbReference type="Gene3D" id="3.10.110.10">
    <property type="entry name" value="Ubiquitin Conjugating Enzyme"/>
    <property type="match status" value="1"/>
</dbReference>
<feature type="region of interest" description="Disordered" evidence="5">
    <location>
        <begin position="1"/>
        <end position="21"/>
    </location>
</feature>
<evidence type="ECO:0000256" key="4">
    <source>
        <dbReference type="RuleBase" id="RU362109"/>
    </source>
</evidence>
<feature type="active site" description="Glycyl thioester intermediate" evidence="3">
    <location>
        <position position="106"/>
    </location>
</feature>
<dbReference type="GO" id="GO:0016740">
    <property type="term" value="F:transferase activity"/>
    <property type="evidence" value="ECO:0007669"/>
    <property type="project" value="UniProtKB-KW"/>
</dbReference>
<feature type="domain" description="UBC core" evidence="6">
    <location>
        <begin position="22"/>
        <end position="167"/>
    </location>
</feature>
<dbReference type="FunCoup" id="A0A7M7M3T2">
    <property type="interactions" value="781"/>
</dbReference>
<evidence type="ECO:0000313" key="7">
    <source>
        <dbReference type="EnsemblMetazoa" id="XP_022646437"/>
    </source>
</evidence>
<evidence type="ECO:0000256" key="5">
    <source>
        <dbReference type="SAM" id="MobiDB-lite"/>
    </source>
</evidence>
<evidence type="ECO:0000256" key="1">
    <source>
        <dbReference type="ARBA" id="ARBA00022679"/>
    </source>
</evidence>
<keyword evidence="2 4" id="KW-0833">Ubl conjugation pathway</keyword>
<dbReference type="InParanoid" id="A0A7M7M3T2"/>
<dbReference type="GO" id="GO:0005524">
    <property type="term" value="F:ATP binding"/>
    <property type="evidence" value="ECO:0007669"/>
    <property type="project" value="UniProtKB-UniRule"/>
</dbReference>
<dbReference type="AlphaFoldDB" id="A0A7M7M3T2"/>
<dbReference type="Proteomes" id="UP000594260">
    <property type="component" value="Unplaced"/>
</dbReference>
<dbReference type="SUPFAM" id="SSF54495">
    <property type="entry name" value="UBC-like"/>
    <property type="match status" value="1"/>
</dbReference>
<dbReference type="EnsemblMetazoa" id="XM_022790702">
    <property type="protein sequence ID" value="XP_022646437"/>
    <property type="gene ID" value="LOC111244085"/>
</dbReference>
<dbReference type="PANTHER" id="PTHR24067">
    <property type="entry name" value="UBIQUITIN-CONJUGATING ENZYME E2"/>
    <property type="match status" value="1"/>
</dbReference>
<reference evidence="7" key="1">
    <citation type="submission" date="2021-01" db="UniProtKB">
        <authorList>
            <consortium name="EnsemblMetazoa"/>
        </authorList>
    </citation>
    <scope>IDENTIFICATION</scope>
</reference>
<dbReference type="KEGG" id="vde:111244085"/>
<evidence type="ECO:0000313" key="8">
    <source>
        <dbReference type="Proteomes" id="UP000594260"/>
    </source>
</evidence>
<protein>
    <recommendedName>
        <fullName evidence="6">UBC core domain-containing protein</fullName>
    </recommendedName>
</protein>
<dbReference type="InterPro" id="IPR000608">
    <property type="entry name" value="UBC"/>
</dbReference>
<dbReference type="GeneID" id="111244085"/>
<keyword evidence="8" id="KW-1185">Reference proteome</keyword>
<comment type="similarity">
    <text evidence="4">Belongs to the ubiquitin-conjugating enzyme family.</text>
</comment>
<dbReference type="RefSeq" id="XP_022646437.1">
    <property type="nucleotide sequence ID" value="XM_022790702.1"/>
</dbReference>
<name>A0A7M7M3T2_VARDE</name>
<dbReference type="InterPro" id="IPR023313">
    <property type="entry name" value="UBQ-conjugating_AS"/>
</dbReference>
<sequence length="174" mass="19357">MATGVNSTVGKPSQQPAGGNHAVAKRLQSELMGLMMTPEAGVSAFPESDMLFRWVGTIEGPVNSVYEGLSYKLCLEFPPDYPYKPPKVTFTTACYHPNVDSSGRICLDILRDQWSALLDVRTILISIRSLLSEPNISSPMNVQAADLWSNQEQYRKTLLEKYEREVRMAAKTAK</sequence>
<evidence type="ECO:0000256" key="3">
    <source>
        <dbReference type="PROSITE-ProRule" id="PRU10133"/>
    </source>
</evidence>
<organism evidence="7 8">
    <name type="scientific">Varroa destructor</name>
    <name type="common">Honeybee mite</name>
    <dbReference type="NCBI Taxonomy" id="109461"/>
    <lineage>
        <taxon>Eukaryota</taxon>
        <taxon>Metazoa</taxon>
        <taxon>Ecdysozoa</taxon>
        <taxon>Arthropoda</taxon>
        <taxon>Chelicerata</taxon>
        <taxon>Arachnida</taxon>
        <taxon>Acari</taxon>
        <taxon>Parasitiformes</taxon>
        <taxon>Mesostigmata</taxon>
        <taxon>Gamasina</taxon>
        <taxon>Dermanyssoidea</taxon>
        <taxon>Varroidae</taxon>
        <taxon>Varroa</taxon>
    </lineage>
</organism>
<proteinExistence type="inferred from homology"/>
<dbReference type="CDD" id="cd23791">
    <property type="entry name" value="UBCc_UBE2C"/>
    <property type="match status" value="1"/>
</dbReference>
<dbReference type="OMA" id="PKDNHAV"/>
<dbReference type="InterPro" id="IPR016135">
    <property type="entry name" value="UBQ-conjugating_enzyme/RWD"/>
</dbReference>
<dbReference type="OrthoDB" id="10253686at2759"/>
<dbReference type="SMART" id="SM00212">
    <property type="entry name" value="UBCc"/>
    <property type="match status" value="1"/>
</dbReference>
<dbReference type="PROSITE" id="PS50127">
    <property type="entry name" value="UBC_2"/>
    <property type="match status" value="1"/>
</dbReference>
<dbReference type="Pfam" id="PF00179">
    <property type="entry name" value="UQ_con"/>
    <property type="match status" value="1"/>
</dbReference>
<dbReference type="PROSITE" id="PS00183">
    <property type="entry name" value="UBC_1"/>
    <property type="match status" value="1"/>
</dbReference>
<dbReference type="InterPro" id="IPR050113">
    <property type="entry name" value="Ub_conjugating_enzyme"/>
</dbReference>
<dbReference type="CTD" id="44118"/>
<feature type="compositionally biased region" description="Polar residues" evidence="5">
    <location>
        <begin position="1"/>
        <end position="17"/>
    </location>
</feature>
<evidence type="ECO:0000256" key="2">
    <source>
        <dbReference type="ARBA" id="ARBA00022786"/>
    </source>
</evidence>
<accession>A0A7M7M3T2</accession>
<keyword evidence="4" id="KW-0067">ATP-binding</keyword>
<evidence type="ECO:0000259" key="6">
    <source>
        <dbReference type="PROSITE" id="PS50127"/>
    </source>
</evidence>